<name>A0A8J5GZV2_ZINOF</name>
<organism evidence="1 2">
    <name type="scientific">Zingiber officinale</name>
    <name type="common">Ginger</name>
    <name type="synonym">Amomum zingiber</name>
    <dbReference type="NCBI Taxonomy" id="94328"/>
    <lineage>
        <taxon>Eukaryota</taxon>
        <taxon>Viridiplantae</taxon>
        <taxon>Streptophyta</taxon>
        <taxon>Embryophyta</taxon>
        <taxon>Tracheophyta</taxon>
        <taxon>Spermatophyta</taxon>
        <taxon>Magnoliopsida</taxon>
        <taxon>Liliopsida</taxon>
        <taxon>Zingiberales</taxon>
        <taxon>Zingiberaceae</taxon>
        <taxon>Zingiber</taxon>
    </lineage>
</organism>
<proteinExistence type="predicted"/>
<gene>
    <name evidence="1" type="ORF">ZIOFF_028569</name>
</gene>
<dbReference type="Proteomes" id="UP000734854">
    <property type="component" value="Unassembled WGS sequence"/>
</dbReference>
<keyword evidence="2" id="KW-1185">Reference proteome</keyword>
<accession>A0A8J5GZV2</accession>
<protein>
    <submittedName>
        <fullName evidence="1">Uncharacterized protein</fullName>
    </submittedName>
</protein>
<evidence type="ECO:0000313" key="1">
    <source>
        <dbReference type="EMBL" id="KAG6510544.1"/>
    </source>
</evidence>
<sequence length="100" mass="11241">MKAHIQSLKNSQNFLVGGTVDMTDKLVEKHNLDILAPDETNIGYIKDKSWTAKKDEAQCLKNILQKIEDQNSIMKASFISIANSEDLMVIADTQNIKPNH</sequence>
<reference evidence="1 2" key="1">
    <citation type="submission" date="2020-08" db="EMBL/GenBank/DDBJ databases">
        <title>Plant Genome Project.</title>
        <authorList>
            <person name="Zhang R.-G."/>
        </authorList>
    </citation>
    <scope>NUCLEOTIDE SEQUENCE [LARGE SCALE GENOMIC DNA]</scope>
    <source>
        <tissue evidence="1">Rhizome</tissue>
    </source>
</reference>
<dbReference type="EMBL" id="JACMSC010000008">
    <property type="protein sequence ID" value="KAG6510544.1"/>
    <property type="molecule type" value="Genomic_DNA"/>
</dbReference>
<dbReference type="AlphaFoldDB" id="A0A8J5GZV2"/>
<evidence type="ECO:0000313" key="2">
    <source>
        <dbReference type="Proteomes" id="UP000734854"/>
    </source>
</evidence>
<comment type="caution">
    <text evidence="1">The sequence shown here is derived from an EMBL/GenBank/DDBJ whole genome shotgun (WGS) entry which is preliminary data.</text>
</comment>